<keyword evidence="3" id="KW-1185">Reference proteome</keyword>
<organism evidence="2 3">
    <name type="scientific">Phaseolus vulgaris</name>
    <name type="common">Kidney bean</name>
    <name type="synonym">French bean</name>
    <dbReference type="NCBI Taxonomy" id="3885"/>
    <lineage>
        <taxon>Eukaryota</taxon>
        <taxon>Viridiplantae</taxon>
        <taxon>Streptophyta</taxon>
        <taxon>Embryophyta</taxon>
        <taxon>Tracheophyta</taxon>
        <taxon>Spermatophyta</taxon>
        <taxon>Magnoliopsida</taxon>
        <taxon>eudicotyledons</taxon>
        <taxon>Gunneridae</taxon>
        <taxon>Pentapetalae</taxon>
        <taxon>rosids</taxon>
        <taxon>fabids</taxon>
        <taxon>Fabales</taxon>
        <taxon>Fabaceae</taxon>
        <taxon>Papilionoideae</taxon>
        <taxon>50 kb inversion clade</taxon>
        <taxon>NPAAA clade</taxon>
        <taxon>indigoferoid/millettioid clade</taxon>
        <taxon>Phaseoleae</taxon>
        <taxon>Phaseolus</taxon>
    </lineage>
</organism>
<proteinExistence type="predicted"/>
<dbReference type="AlphaFoldDB" id="V7BI76"/>
<dbReference type="Proteomes" id="UP000000226">
    <property type="component" value="Chromosome 7"/>
</dbReference>
<dbReference type="EMBL" id="CM002294">
    <property type="protein sequence ID" value="ESW16623.1"/>
    <property type="molecule type" value="Genomic_DNA"/>
</dbReference>
<reference evidence="3" key="1">
    <citation type="journal article" date="2014" name="Nat. Genet.">
        <title>A reference genome for common bean and genome-wide analysis of dual domestications.</title>
        <authorList>
            <person name="Schmutz J."/>
            <person name="McClean P.E."/>
            <person name="Mamidi S."/>
            <person name="Wu G.A."/>
            <person name="Cannon S.B."/>
            <person name="Grimwood J."/>
            <person name="Jenkins J."/>
            <person name="Shu S."/>
            <person name="Song Q."/>
            <person name="Chavarro C."/>
            <person name="Torres-Torres M."/>
            <person name="Geffroy V."/>
            <person name="Moghaddam S.M."/>
            <person name="Gao D."/>
            <person name="Abernathy B."/>
            <person name="Barry K."/>
            <person name="Blair M."/>
            <person name="Brick M.A."/>
            <person name="Chovatia M."/>
            <person name="Gepts P."/>
            <person name="Goodstein D.M."/>
            <person name="Gonzales M."/>
            <person name="Hellsten U."/>
            <person name="Hyten D.L."/>
            <person name="Jia G."/>
            <person name="Kelly J.D."/>
            <person name="Kudrna D."/>
            <person name="Lee R."/>
            <person name="Richard M.M."/>
            <person name="Miklas P.N."/>
            <person name="Osorno J.M."/>
            <person name="Rodrigues J."/>
            <person name="Thareau V."/>
            <person name="Urrea C.A."/>
            <person name="Wang M."/>
            <person name="Yu Y."/>
            <person name="Zhang M."/>
            <person name="Wing R.A."/>
            <person name="Cregan P.B."/>
            <person name="Rokhsar D.S."/>
            <person name="Jackson S.A."/>
        </authorList>
    </citation>
    <scope>NUCLEOTIDE SEQUENCE [LARGE SCALE GENOMIC DNA]</scope>
    <source>
        <strain evidence="3">cv. G19833</strain>
    </source>
</reference>
<evidence type="ECO:0000313" key="2">
    <source>
        <dbReference type="EMBL" id="ESW16623.1"/>
    </source>
</evidence>
<dbReference type="Gramene" id="ESW16623">
    <property type="protein sequence ID" value="ESW16623"/>
    <property type="gene ID" value="PHAVU_007G171600g"/>
</dbReference>
<dbReference type="PANTHER" id="PTHR33356">
    <property type="entry name" value="TIP41-LIKE PROTEIN"/>
    <property type="match status" value="1"/>
</dbReference>
<sequence>MAAMHDDGEVGFEEGMLWLPSHVLDEACGTKECMRNRYQKVQNHHQMRQLGHQKSPGEPKPQFSKSTSRSSYTRPKLANGGPGMRVIFLGSAQRSCGTGVFLPQRAGTNFQPSKRPACAPVLLPARVVQALNLNARTLGVQISPPQGIRYICTGTTLINFVFFTVIFLREKLITLAFDLVAVQRYNPIICREACNNNSIETKSGQKDASKQCSFTSQNRSSSPEIFLPKEWTY</sequence>
<evidence type="ECO:0000256" key="1">
    <source>
        <dbReference type="SAM" id="MobiDB-lite"/>
    </source>
</evidence>
<feature type="region of interest" description="Disordered" evidence="1">
    <location>
        <begin position="44"/>
        <end position="79"/>
    </location>
</feature>
<evidence type="ECO:0000313" key="3">
    <source>
        <dbReference type="Proteomes" id="UP000000226"/>
    </source>
</evidence>
<dbReference type="OrthoDB" id="1931548at2759"/>
<gene>
    <name evidence="2" type="ORF">PHAVU_007G171600g</name>
</gene>
<feature type="compositionally biased region" description="Polar residues" evidence="1">
    <location>
        <begin position="63"/>
        <end position="73"/>
    </location>
</feature>
<dbReference type="STRING" id="3885.V7BI76"/>
<dbReference type="eggNOG" id="ENOG502S0SS">
    <property type="taxonomic scope" value="Eukaryota"/>
</dbReference>
<name>V7BI76_PHAVU</name>
<dbReference type="PANTHER" id="PTHR33356:SF13">
    <property type="entry name" value="DUF4005 DOMAIN-CONTAINING PROTEIN"/>
    <property type="match status" value="1"/>
</dbReference>
<protein>
    <submittedName>
        <fullName evidence="2">Uncharacterized protein</fullName>
    </submittedName>
</protein>
<accession>V7BI76</accession>